<dbReference type="InterPro" id="IPR050887">
    <property type="entry name" value="Beta-mannosidase_GH2"/>
</dbReference>
<keyword evidence="1" id="KW-0378">Hydrolase</keyword>
<dbReference type="AlphaFoldDB" id="A0A941EUU5"/>
<dbReference type="SUPFAM" id="SSF51445">
    <property type="entry name" value="(Trans)glycosidases"/>
    <property type="match status" value="1"/>
</dbReference>
<dbReference type="InterPro" id="IPR017853">
    <property type="entry name" value="GH"/>
</dbReference>
<dbReference type="InterPro" id="IPR000421">
    <property type="entry name" value="FA58C"/>
</dbReference>
<accession>A0A941EUU5</accession>
<dbReference type="Proteomes" id="UP000675781">
    <property type="component" value="Unassembled WGS sequence"/>
</dbReference>
<dbReference type="GO" id="GO:0004567">
    <property type="term" value="F:beta-mannosidase activity"/>
    <property type="evidence" value="ECO:0007669"/>
    <property type="project" value="TreeGrafter"/>
</dbReference>
<dbReference type="PANTHER" id="PTHR43730:SF1">
    <property type="entry name" value="BETA-MANNOSIDASE"/>
    <property type="match status" value="1"/>
</dbReference>
<comment type="caution">
    <text evidence="3">The sequence shown here is derived from an EMBL/GenBank/DDBJ whole genome shotgun (WGS) entry which is preliminary data.</text>
</comment>
<dbReference type="RefSeq" id="WP_212532120.1">
    <property type="nucleotide sequence ID" value="NZ_JAGSOG010000220.1"/>
</dbReference>
<evidence type="ECO:0000313" key="3">
    <source>
        <dbReference type="EMBL" id="MBR7837653.1"/>
    </source>
</evidence>
<organism evidence="3 4">
    <name type="scientific">Actinospica durhamensis</name>
    <dbReference type="NCBI Taxonomy" id="1508375"/>
    <lineage>
        <taxon>Bacteria</taxon>
        <taxon>Bacillati</taxon>
        <taxon>Actinomycetota</taxon>
        <taxon>Actinomycetes</taxon>
        <taxon>Catenulisporales</taxon>
        <taxon>Actinospicaceae</taxon>
        <taxon>Actinospica</taxon>
    </lineage>
</organism>
<dbReference type="EMBL" id="JAGSOG010000220">
    <property type="protein sequence ID" value="MBR7837653.1"/>
    <property type="molecule type" value="Genomic_DNA"/>
</dbReference>
<feature type="non-terminal residue" evidence="3">
    <location>
        <position position="1"/>
    </location>
</feature>
<evidence type="ECO:0000259" key="2">
    <source>
        <dbReference type="PROSITE" id="PS50022"/>
    </source>
</evidence>
<keyword evidence="4" id="KW-1185">Reference proteome</keyword>
<evidence type="ECO:0000313" key="4">
    <source>
        <dbReference type="Proteomes" id="UP000675781"/>
    </source>
</evidence>
<dbReference type="Pfam" id="PF22633">
    <property type="entry name" value="F5_F8_type_C_2"/>
    <property type="match status" value="1"/>
</dbReference>
<proteinExistence type="predicted"/>
<gene>
    <name evidence="3" type="ORF">KDL01_30515</name>
</gene>
<protein>
    <submittedName>
        <fullName evidence="3">Discoidin domain-containing protein</fullName>
    </submittedName>
</protein>
<dbReference type="SUPFAM" id="SSF49785">
    <property type="entry name" value="Galactose-binding domain-like"/>
    <property type="match status" value="1"/>
</dbReference>
<keyword evidence="1" id="KW-0326">Glycosidase</keyword>
<feature type="domain" description="F5/8 type C" evidence="2">
    <location>
        <begin position="406"/>
        <end position="542"/>
    </location>
</feature>
<evidence type="ECO:0000256" key="1">
    <source>
        <dbReference type="ARBA" id="ARBA00023295"/>
    </source>
</evidence>
<dbReference type="Gene3D" id="2.60.120.260">
    <property type="entry name" value="Galactose-binding domain-like"/>
    <property type="match status" value="1"/>
</dbReference>
<dbReference type="PANTHER" id="PTHR43730">
    <property type="entry name" value="BETA-MANNOSIDASE"/>
    <property type="match status" value="1"/>
</dbReference>
<dbReference type="PROSITE" id="PS50022">
    <property type="entry name" value="FA58C_3"/>
    <property type="match status" value="1"/>
</dbReference>
<dbReference type="InterPro" id="IPR008979">
    <property type="entry name" value="Galactose-bd-like_sf"/>
</dbReference>
<reference evidence="3" key="1">
    <citation type="submission" date="2021-04" db="EMBL/GenBank/DDBJ databases">
        <title>Genome based classification of Actinospica acidithermotolerans sp. nov., an actinobacterium isolated from an Indonesian hot spring.</title>
        <authorList>
            <person name="Kusuma A.B."/>
            <person name="Putra K.E."/>
            <person name="Nafisah S."/>
            <person name="Loh J."/>
            <person name="Nouioui I."/>
            <person name="Goodfellow M."/>
        </authorList>
    </citation>
    <scope>NUCLEOTIDE SEQUENCE</scope>
    <source>
        <strain evidence="3">CSCA 57</strain>
    </source>
</reference>
<dbReference type="Gene3D" id="3.20.20.80">
    <property type="entry name" value="Glycosidases"/>
    <property type="match status" value="1"/>
</dbReference>
<dbReference type="GO" id="GO:0006516">
    <property type="term" value="P:glycoprotein catabolic process"/>
    <property type="evidence" value="ECO:0007669"/>
    <property type="project" value="TreeGrafter"/>
</dbReference>
<name>A0A941EUU5_9ACTN</name>
<sequence>PNTPSVVKVTGSQGNWGLSVNGAPYYIKGVTYGPANTDAAYYLPQIAATGANTVRTWGTDSTDTADLLNAADANGVKVIMGFWLSQSEDYINDTTDETSDLNNIVSLVNQYKSNGGVLMWDVGNEVMNSLSSTYSGTQLTNERIAYAQFVEKVVDAIHAADPNHPVTSTDAWVGAWPYYQQYTPDLDLMAVNSYGAACGVQAAWQSGGYTKPYILTEAGPSGEWEVANDENGVPLEDTDQASTQGYATDWGCVTGASGVALGATLFNYGVENDFGGIWFNFMTGDYRRDSFYELNALYGGQNAVNQAPVISSMTISDPTAVPAGGTYTINVGASSPIGAPLRYSVEYNSKYINAATAQQGATFTTSGGTITATAPDQIGVWKVDVYVYDDQGNAGIQTASINVVPATMPGLNVALNSTTTASSYQSTGTGAPYPASDATDGSLATRWASDWSDPQWIEVDLGKSYPISGVQLVWESAYGQAYQIQVSNDNSTWTTVYSTTTGVGGVDSINLSGVSGRYVRMYGTARGTTYGYSLYEFGVYTP</sequence>